<dbReference type="EMBL" id="LT629732">
    <property type="protein sequence ID" value="SDS26764.1"/>
    <property type="molecule type" value="Genomic_DNA"/>
</dbReference>
<dbReference type="InterPro" id="IPR000551">
    <property type="entry name" value="MerR-type_HTH_dom"/>
</dbReference>
<organism evidence="3 4">
    <name type="scientific">Actinopolymorpha singaporensis</name>
    <dbReference type="NCBI Taxonomy" id="117157"/>
    <lineage>
        <taxon>Bacteria</taxon>
        <taxon>Bacillati</taxon>
        <taxon>Actinomycetota</taxon>
        <taxon>Actinomycetes</taxon>
        <taxon>Propionibacteriales</taxon>
        <taxon>Actinopolymorphaceae</taxon>
        <taxon>Actinopolymorpha</taxon>
    </lineage>
</organism>
<keyword evidence="4" id="KW-1185">Reference proteome</keyword>
<dbReference type="PANTHER" id="PTHR30204:SF98">
    <property type="entry name" value="HTH-TYPE TRANSCRIPTIONAL REGULATOR ADHR"/>
    <property type="match status" value="1"/>
</dbReference>
<evidence type="ECO:0000259" key="2">
    <source>
        <dbReference type="PROSITE" id="PS50937"/>
    </source>
</evidence>
<reference evidence="3 4" key="1">
    <citation type="submission" date="2016-10" db="EMBL/GenBank/DDBJ databases">
        <authorList>
            <person name="de Groot N.N."/>
        </authorList>
    </citation>
    <scope>NUCLEOTIDE SEQUENCE [LARGE SCALE GENOMIC DNA]</scope>
    <source>
        <strain evidence="3 4">DSM 22024</strain>
    </source>
</reference>
<dbReference type="InterPro" id="IPR009061">
    <property type="entry name" value="DNA-bd_dom_put_sf"/>
</dbReference>
<dbReference type="SMART" id="SM00422">
    <property type="entry name" value="HTH_MERR"/>
    <property type="match status" value="1"/>
</dbReference>
<dbReference type="Pfam" id="PF13411">
    <property type="entry name" value="MerR_1"/>
    <property type="match status" value="1"/>
</dbReference>
<sequence>MLADMSTSNAPEVAGAPRCLGIGDVAARTGLSVDTLRFYEREGLFVSPVRRDGSGRRVYTENDVSWLEFCLRMRASGMPLTTIREYVDLVRQGPGNEQDRLAVLHAHEQHVRAQLRELHACLDLITHKVRVYEEHLGAGTAGSLWSSAPTNR</sequence>
<protein>
    <submittedName>
        <fullName evidence="3">DNA-binding transcriptional regulator, MerR family</fullName>
    </submittedName>
</protein>
<evidence type="ECO:0000256" key="1">
    <source>
        <dbReference type="ARBA" id="ARBA00023125"/>
    </source>
</evidence>
<dbReference type="CDD" id="cd01109">
    <property type="entry name" value="HTH_YyaN"/>
    <property type="match status" value="1"/>
</dbReference>
<dbReference type="GO" id="GO:0003677">
    <property type="term" value="F:DNA binding"/>
    <property type="evidence" value="ECO:0007669"/>
    <property type="project" value="UniProtKB-KW"/>
</dbReference>
<dbReference type="Proteomes" id="UP000198983">
    <property type="component" value="Chromosome I"/>
</dbReference>
<dbReference type="AlphaFoldDB" id="A0A1H1QTH2"/>
<dbReference type="SUPFAM" id="SSF46955">
    <property type="entry name" value="Putative DNA-binding domain"/>
    <property type="match status" value="1"/>
</dbReference>
<dbReference type="InterPro" id="IPR047057">
    <property type="entry name" value="MerR_fam"/>
</dbReference>
<dbReference type="Gene3D" id="1.10.1660.10">
    <property type="match status" value="1"/>
</dbReference>
<dbReference type="GO" id="GO:0003700">
    <property type="term" value="F:DNA-binding transcription factor activity"/>
    <property type="evidence" value="ECO:0007669"/>
    <property type="project" value="InterPro"/>
</dbReference>
<feature type="domain" description="HTH merR-type" evidence="2">
    <location>
        <begin position="22"/>
        <end position="89"/>
    </location>
</feature>
<keyword evidence="1 3" id="KW-0238">DNA-binding</keyword>
<dbReference type="PROSITE" id="PS00552">
    <property type="entry name" value="HTH_MERR_1"/>
    <property type="match status" value="1"/>
</dbReference>
<accession>A0A1H1QTH2</accession>
<evidence type="ECO:0000313" key="4">
    <source>
        <dbReference type="Proteomes" id="UP000198983"/>
    </source>
</evidence>
<dbReference type="PROSITE" id="PS50937">
    <property type="entry name" value="HTH_MERR_2"/>
    <property type="match status" value="1"/>
</dbReference>
<name>A0A1H1QTH2_9ACTN</name>
<evidence type="ECO:0000313" key="3">
    <source>
        <dbReference type="EMBL" id="SDS26764.1"/>
    </source>
</evidence>
<gene>
    <name evidence="3" type="ORF">SAMN04489717_2143</name>
</gene>
<proteinExistence type="predicted"/>
<dbReference type="STRING" id="117157.SAMN04489717_2143"/>
<dbReference type="PANTHER" id="PTHR30204">
    <property type="entry name" value="REDOX-CYCLING DRUG-SENSING TRANSCRIPTIONAL ACTIVATOR SOXR"/>
    <property type="match status" value="1"/>
</dbReference>